<evidence type="ECO:0000313" key="1">
    <source>
        <dbReference type="EnsemblMetazoa" id="MESCA010331-PA"/>
    </source>
</evidence>
<dbReference type="HOGENOM" id="CLU_2925222_0_0_1"/>
<name>T1H294_MEGSC</name>
<reference evidence="2" key="1">
    <citation type="submission" date="2013-02" db="EMBL/GenBank/DDBJ databases">
        <authorList>
            <person name="Hughes D."/>
        </authorList>
    </citation>
    <scope>NUCLEOTIDE SEQUENCE</scope>
    <source>
        <strain>Durham</strain>
        <strain evidence="2">NC isolate 2 -- Noor lab</strain>
    </source>
</reference>
<keyword evidence="2" id="KW-1185">Reference proteome</keyword>
<protein>
    <submittedName>
        <fullName evidence="1">Uncharacterized protein</fullName>
    </submittedName>
</protein>
<dbReference type="EMBL" id="CAQQ02380993">
    <property type="status" value="NOT_ANNOTATED_CDS"/>
    <property type="molecule type" value="Genomic_DNA"/>
</dbReference>
<dbReference type="EnsemblMetazoa" id="MESCA010331-RA">
    <property type="protein sequence ID" value="MESCA010331-PA"/>
    <property type="gene ID" value="MESCA010331"/>
</dbReference>
<dbReference type="Proteomes" id="UP000015102">
    <property type="component" value="Unassembled WGS sequence"/>
</dbReference>
<evidence type="ECO:0000313" key="2">
    <source>
        <dbReference type="Proteomes" id="UP000015102"/>
    </source>
</evidence>
<reference evidence="1" key="2">
    <citation type="submission" date="2015-06" db="UniProtKB">
        <authorList>
            <consortium name="EnsemblMetazoa"/>
        </authorList>
    </citation>
    <scope>IDENTIFICATION</scope>
</reference>
<organism evidence="1 2">
    <name type="scientific">Megaselia scalaris</name>
    <name type="common">Humpbacked fly</name>
    <name type="synonym">Phora scalaris</name>
    <dbReference type="NCBI Taxonomy" id="36166"/>
    <lineage>
        <taxon>Eukaryota</taxon>
        <taxon>Metazoa</taxon>
        <taxon>Ecdysozoa</taxon>
        <taxon>Arthropoda</taxon>
        <taxon>Hexapoda</taxon>
        <taxon>Insecta</taxon>
        <taxon>Pterygota</taxon>
        <taxon>Neoptera</taxon>
        <taxon>Endopterygota</taxon>
        <taxon>Diptera</taxon>
        <taxon>Brachycera</taxon>
        <taxon>Muscomorpha</taxon>
        <taxon>Platypezoidea</taxon>
        <taxon>Phoridae</taxon>
        <taxon>Megaseliini</taxon>
        <taxon>Megaselia</taxon>
    </lineage>
</organism>
<accession>T1H294</accession>
<dbReference type="EMBL" id="CAQQ02380992">
    <property type="status" value="NOT_ANNOTATED_CDS"/>
    <property type="molecule type" value="Genomic_DNA"/>
</dbReference>
<sequence length="61" mass="6794">MISRKIGILKLDKFLEIECPTLLTSSLASLLIGSFKTGHRSHCILISPRTDNKEADILAKR</sequence>
<dbReference type="AlphaFoldDB" id="T1H294"/>
<proteinExistence type="predicted"/>